<accession>A0A5N6LVQ6</accession>
<dbReference type="AlphaFoldDB" id="A0A5N6LVQ6"/>
<organism evidence="1 2">
    <name type="scientific">Mikania micrantha</name>
    <name type="common">bitter vine</name>
    <dbReference type="NCBI Taxonomy" id="192012"/>
    <lineage>
        <taxon>Eukaryota</taxon>
        <taxon>Viridiplantae</taxon>
        <taxon>Streptophyta</taxon>
        <taxon>Embryophyta</taxon>
        <taxon>Tracheophyta</taxon>
        <taxon>Spermatophyta</taxon>
        <taxon>Magnoliopsida</taxon>
        <taxon>eudicotyledons</taxon>
        <taxon>Gunneridae</taxon>
        <taxon>Pentapetalae</taxon>
        <taxon>asterids</taxon>
        <taxon>campanulids</taxon>
        <taxon>Asterales</taxon>
        <taxon>Asteraceae</taxon>
        <taxon>Asteroideae</taxon>
        <taxon>Heliantheae alliance</taxon>
        <taxon>Eupatorieae</taxon>
        <taxon>Mikania</taxon>
    </lineage>
</organism>
<name>A0A5N6LVQ6_9ASTR</name>
<reference evidence="1 2" key="1">
    <citation type="submission" date="2019-05" db="EMBL/GenBank/DDBJ databases">
        <title>Mikania micrantha, genome provides insights into the molecular mechanism of rapid growth.</title>
        <authorList>
            <person name="Liu B."/>
        </authorList>
    </citation>
    <scope>NUCLEOTIDE SEQUENCE [LARGE SCALE GENOMIC DNA]</scope>
    <source>
        <strain evidence="1">NLD-2019</strain>
        <tissue evidence="1">Leaf</tissue>
    </source>
</reference>
<dbReference type="EMBL" id="SZYD01000018">
    <property type="protein sequence ID" value="KAD2805375.1"/>
    <property type="molecule type" value="Genomic_DNA"/>
</dbReference>
<proteinExistence type="predicted"/>
<comment type="caution">
    <text evidence="1">The sequence shown here is derived from an EMBL/GenBank/DDBJ whole genome shotgun (WGS) entry which is preliminary data.</text>
</comment>
<gene>
    <name evidence="1" type="ORF">E3N88_38752</name>
</gene>
<sequence>MCRGNLMAVQTLALFIRSSDDCLDCGYSDVSSSDTNDASDNGMVVDEGGYDFHGKGDGGKLDLELHSGLRILMMKLKLIP</sequence>
<dbReference type="Proteomes" id="UP000326396">
    <property type="component" value="Linkage Group LG8"/>
</dbReference>
<evidence type="ECO:0000313" key="1">
    <source>
        <dbReference type="EMBL" id="KAD2805375.1"/>
    </source>
</evidence>
<protein>
    <submittedName>
        <fullName evidence="1">Uncharacterized protein</fullName>
    </submittedName>
</protein>
<keyword evidence="2" id="KW-1185">Reference proteome</keyword>
<evidence type="ECO:0000313" key="2">
    <source>
        <dbReference type="Proteomes" id="UP000326396"/>
    </source>
</evidence>